<dbReference type="Gene3D" id="3.40.50.720">
    <property type="entry name" value="NAD(P)-binding Rossmann-like Domain"/>
    <property type="match status" value="1"/>
</dbReference>
<comment type="catalytic activity">
    <reaction evidence="10 11">
        <text>(R)-pantoate + NADP(+) = 2-dehydropantoate + NADPH + H(+)</text>
        <dbReference type="Rhea" id="RHEA:16233"/>
        <dbReference type="ChEBI" id="CHEBI:11561"/>
        <dbReference type="ChEBI" id="CHEBI:15378"/>
        <dbReference type="ChEBI" id="CHEBI:15980"/>
        <dbReference type="ChEBI" id="CHEBI:57783"/>
        <dbReference type="ChEBI" id="CHEBI:58349"/>
        <dbReference type="EC" id="1.1.1.169"/>
    </reaction>
</comment>
<keyword evidence="8 11" id="KW-0560">Oxidoreductase</keyword>
<comment type="pathway">
    <text evidence="2 11">Cofactor biosynthesis; (R)-pantothenate biosynthesis; (R)-pantoate from 3-methyl-2-oxobutanoate: step 2/2.</text>
</comment>
<evidence type="ECO:0000256" key="3">
    <source>
        <dbReference type="ARBA" id="ARBA00007870"/>
    </source>
</evidence>
<keyword evidence="6 11" id="KW-0566">Pantothenate biosynthesis</keyword>
<evidence type="ECO:0000313" key="14">
    <source>
        <dbReference type="EMBL" id="MDZ5493659.1"/>
    </source>
</evidence>
<evidence type="ECO:0000256" key="2">
    <source>
        <dbReference type="ARBA" id="ARBA00004994"/>
    </source>
</evidence>
<dbReference type="SUPFAM" id="SSF48179">
    <property type="entry name" value="6-phosphogluconate dehydrogenase C-terminal domain-like"/>
    <property type="match status" value="1"/>
</dbReference>
<gene>
    <name evidence="14" type="ORF">U2F25_30075</name>
</gene>
<evidence type="ECO:0000256" key="7">
    <source>
        <dbReference type="ARBA" id="ARBA00022857"/>
    </source>
</evidence>
<proteinExistence type="inferred from homology"/>
<dbReference type="PANTHER" id="PTHR43765:SF2">
    <property type="entry name" value="2-DEHYDROPANTOATE 2-REDUCTASE"/>
    <property type="match status" value="1"/>
</dbReference>
<evidence type="ECO:0000256" key="1">
    <source>
        <dbReference type="ARBA" id="ARBA00002919"/>
    </source>
</evidence>
<comment type="similarity">
    <text evidence="3 11">Belongs to the ketopantoate reductase family.</text>
</comment>
<dbReference type="EC" id="1.1.1.169" evidence="4 11"/>
<dbReference type="InterPro" id="IPR050838">
    <property type="entry name" value="Ketopantoate_reductase"/>
</dbReference>
<protein>
    <recommendedName>
        <fullName evidence="5 11">2-dehydropantoate 2-reductase</fullName>
        <ecNumber evidence="4 11">1.1.1.169</ecNumber>
    </recommendedName>
    <alternativeName>
        <fullName evidence="9 11">Ketopantoate reductase</fullName>
    </alternativeName>
</protein>
<dbReference type="Gene3D" id="1.10.1040.10">
    <property type="entry name" value="N-(1-d-carboxylethyl)-l-norvaline Dehydrogenase, domain 2"/>
    <property type="match status" value="1"/>
</dbReference>
<comment type="caution">
    <text evidence="14">The sequence shown here is derived from an EMBL/GenBank/DDBJ whole genome shotgun (WGS) entry which is preliminary data.</text>
</comment>
<accession>A0ABU5JM05</accession>
<keyword evidence="7 11" id="KW-0521">NADP</keyword>
<comment type="function">
    <text evidence="1 11">Catalyzes the NADPH-dependent reduction of ketopantoate into pantoic acid.</text>
</comment>
<dbReference type="InterPro" id="IPR003710">
    <property type="entry name" value="ApbA"/>
</dbReference>
<evidence type="ECO:0000259" key="12">
    <source>
        <dbReference type="Pfam" id="PF02558"/>
    </source>
</evidence>
<dbReference type="InterPro" id="IPR008927">
    <property type="entry name" value="6-PGluconate_DH-like_C_sf"/>
</dbReference>
<evidence type="ECO:0000256" key="5">
    <source>
        <dbReference type="ARBA" id="ARBA00019465"/>
    </source>
</evidence>
<dbReference type="Pfam" id="PF08546">
    <property type="entry name" value="ApbA_C"/>
    <property type="match status" value="1"/>
</dbReference>
<evidence type="ECO:0000256" key="8">
    <source>
        <dbReference type="ARBA" id="ARBA00023002"/>
    </source>
</evidence>
<feature type="domain" description="Ketopantoate reductase C-terminal" evidence="13">
    <location>
        <begin position="186"/>
        <end position="323"/>
    </location>
</feature>
<sequence>MRNDVTPAEKSSYTVVGAGAIGGTLAHHLARAGHPVTVVDADREHVAAIAESGITLVHGDEAASVPVAAAITPDGGAESLGRVLLAVKAQATEKALDWVAPRLAEDGFVVSLQNGLNEQLIAARVGAGRTVGAFVNLFADVTGPGQIRDGGLGALVIGELDGTESERVRSVVADLQSWGPARATTNVDGYLWSKLGFGAMLTATATADVAMADLIDRHRPLMHALVAEVFAAARQRGISLEAFDAFDPAPYAGDDDAAKDLATDRLVAWLCTQPKDRSGIWRDIAVRHRPTEVPTHYGAVLDAAVAAGVKTPLLVALLGEIEELERGGEMSEERLRRLAEVAR</sequence>
<dbReference type="InterPro" id="IPR013328">
    <property type="entry name" value="6PGD_dom2"/>
</dbReference>
<reference evidence="14 15" key="1">
    <citation type="submission" date="2023-12" db="EMBL/GenBank/DDBJ databases">
        <title>Micromonospora sp. nov., isolated from Atacama Desert.</title>
        <authorList>
            <person name="Carro L."/>
            <person name="Golinska P."/>
            <person name="Klenk H.-P."/>
            <person name="Goodfellow M."/>
        </authorList>
    </citation>
    <scope>NUCLEOTIDE SEQUENCE [LARGE SCALE GENOMIC DNA]</scope>
    <source>
        <strain evidence="14 15">4G53</strain>
    </source>
</reference>
<evidence type="ECO:0000256" key="4">
    <source>
        <dbReference type="ARBA" id="ARBA00013014"/>
    </source>
</evidence>
<keyword evidence="15" id="KW-1185">Reference proteome</keyword>
<dbReference type="Proteomes" id="UP001290101">
    <property type="component" value="Unassembled WGS sequence"/>
</dbReference>
<dbReference type="InterPro" id="IPR013332">
    <property type="entry name" value="KPR_N"/>
</dbReference>
<dbReference type="InterPro" id="IPR036291">
    <property type="entry name" value="NAD(P)-bd_dom_sf"/>
</dbReference>
<evidence type="ECO:0000259" key="13">
    <source>
        <dbReference type="Pfam" id="PF08546"/>
    </source>
</evidence>
<evidence type="ECO:0000256" key="11">
    <source>
        <dbReference type="RuleBase" id="RU362068"/>
    </source>
</evidence>
<dbReference type="GO" id="GO:0008677">
    <property type="term" value="F:2-dehydropantoate 2-reductase activity"/>
    <property type="evidence" value="ECO:0007669"/>
    <property type="project" value="UniProtKB-EC"/>
</dbReference>
<dbReference type="RefSeq" id="WP_322443235.1">
    <property type="nucleotide sequence ID" value="NZ_JAXOTQ010000050.1"/>
</dbReference>
<organism evidence="14 15">
    <name type="scientific">Micromonospora sicca</name>
    <dbReference type="NCBI Taxonomy" id="2202420"/>
    <lineage>
        <taxon>Bacteria</taxon>
        <taxon>Bacillati</taxon>
        <taxon>Actinomycetota</taxon>
        <taxon>Actinomycetes</taxon>
        <taxon>Micromonosporales</taxon>
        <taxon>Micromonosporaceae</taxon>
        <taxon>Micromonospora</taxon>
    </lineage>
</organism>
<dbReference type="EMBL" id="JAXOTQ010000050">
    <property type="protein sequence ID" value="MDZ5493659.1"/>
    <property type="molecule type" value="Genomic_DNA"/>
</dbReference>
<dbReference type="PANTHER" id="PTHR43765">
    <property type="entry name" value="2-DEHYDROPANTOATE 2-REDUCTASE-RELATED"/>
    <property type="match status" value="1"/>
</dbReference>
<dbReference type="SUPFAM" id="SSF51735">
    <property type="entry name" value="NAD(P)-binding Rossmann-fold domains"/>
    <property type="match status" value="1"/>
</dbReference>
<dbReference type="Pfam" id="PF02558">
    <property type="entry name" value="ApbA"/>
    <property type="match status" value="1"/>
</dbReference>
<evidence type="ECO:0000256" key="9">
    <source>
        <dbReference type="ARBA" id="ARBA00032024"/>
    </source>
</evidence>
<evidence type="ECO:0000313" key="15">
    <source>
        <dbReference type="Proteomes" id="UP001290101"/>
    </source>
</evidence>
<dbReference type="NCBIfam" id="TIGR00745">
    <property type="entry name" value="apbA_panE"/>
    <property type="match status" value="1"/>
</dbReference>
<evidence type="ECO:0000256" key="10">
    <source>
        <dbReference type="ARBA" id="ARBA00048793"/>
    </source>
</evidence>
<name>A0ABU5JM05_9ACTN</name>
<feature type="domain" description="Ketopantoate reductase N-terminal" evidence="12">
    <location>
        <begin position="14"/>
        <end position="161"/>
    </location>
</feature>
<dbReference type="InterPro" id="IPR013752">
    <property type="entry name" value="KPA_reductase"/>
</dbReference>
<evidence type="ECO:0000256" key="6">
    <source>
        <dbReference type="ARBA" id="ARBA00022655"/>
    </source>
</evidence>